<keyword evidence="5" id="KW-0819">tRNA processing</keyword>
<comment type="subcellular location">
    <subcellularLocation>
        <location evidence="1">Cytoplasm</location>
    </subcellularLocation>
</comment>
<dbReference type="InterPro" id="IPR003442">
    <property type="entry name" value="T6A_TsaE"/>
</dbReference>
<dbReference type="PANTHER" id="PTHR33540:SF2">
    <property type="entry name" value="TRNA THREONYLCARBAMOYLADENOSINE BIOSYNTHESIS PROTEIN TSAE"/>
    <property type="match status" value="1"/>
</dbReference>
<dbReference type="EMBL" id="QGDT01000002">
    <property type="protein sequence ID" value="PWJ59241.1"/>
    <property type="molecule type" value="Genomic_DNA"/>
</dbReference>
<gene>
    <name evidence="11" type="ORF">CLV98_10273</name>
</gene>
<proteinExistence type="inferred from homology"/>
<keyword evidence="6" id="KW-0479">Metal-binding</keyword>
<evidence type="ECO:0000256" key="6">
    <source>
        <dbReference type="ARBA" id="ARBA00022723"/>
    </source>
</evidence>
<evidence type="ECO:0000256" key="8">
    <source>
        <dbReference type="ARBA" id="ARBA00022840"/>
    </source>
</evidence>
<evidence type="ECO:0000256" key="2">
    <source>
        <dbReference type="ARBA" id="ARBA00007599"/>
    </source>
</evidence>
<name>A0A316AP19_9BACT</name>
<dbReference type="RefSeq" id="WP_109673146.1">
    <property type="nucleotide sequence ID" value="NZ_QGDT01000002.1"/>
</dbReference>
<keyword evidence="4" id="KW-0963">Cytoplasm</keyword>
<dbReference type="NCBIfam" id="TIGR00150">
    <property type="entry name" value="T6A_YjeE"/>
    <property type="match status" value="1"/>
</dbReference>
<protein>
    <recommendedName>
        <fullName evidence="3">tRNA threonylcarbamoyladenosine biosynthesis protein TsaE</fullName>
    </recommendedName>
    <alternativeName>
        <fullName evidence="10">t(6)A37 threonylcarbamoyladenosine biosynthesis protein TsaE</fullName>
    </alternativeName>
</protein>
<comment type="caution">
    <text evidence="11">The sequence shown here is derived from an EMBL/GenBank/DDBJ whole genome shotgun (WGS) entry which is preliminary data.</text>
</comment>
<dbReference type="InterPro" id="IPR027417">
    <property type="entry name" value="P-loop_NTPase"/>
</dbReference>
<keyword evidence="12" id="KW-1185">Reference proteome</keyword>
<reference evidence="11 12" key="1">
    <citation type="submission" date="2018-03" db="EMBL/GenBank/DDBJ databases">
        <title>Genomic Encyclopedia of Archaeal and Bacterial Type Strains, Phase II (KMG-II): from individual species to whole genera.</title>
        <authorList>
            <person name="Goeker M."/>
        </authorList>
    </citation>
    <scope>NUCLEOTIDE SEQUENCE [LARGE SCALE GENOMIC DNA]</scope>
    <source>
        <strain evidence="11 12">DSM 100346</strain>
    </source>
</reference>
<dbReference type="PANTHER" id="PTHR33540">
    <property type="entry name" value="TRNA THREONYLCARBAMOYLADENOSINE BIOSYNTHESIS PROTEIN TSAE"/>
    <property type="match status" value="1"/>
</dbReference>
<dbReference type="Proteomes" id="UP000245880">
    <property type="component" value="Unassembled WGS sequence"/>
</dbReference>
<dbReference type="GO" id="GO:0005524">
    <property type="term" value="F:ATP binding"/>
    <property type="evidence" value="ECO:0007669"/>
    <property type="project" value="UniProtKB-KW"/>
</dbReference>
<evidence type="ECO:0000256" key="4">
    <source>
        <dbReference type="ARBA" id="ARBA00022490"/>
    </source>
</evidence>
<keyword evidence="8" id="KW-0067">ATP-binding</keyword>
<evidence type="ECO:0000313" key="12">
    <source>
        <dbReference type="Proteomes" id="UP000245880"/>
    </source>
</evidence>
<dbReference type="SUPFAM" id="SSF52540">
    <property type="entry name" value="P-loop containing nucleoside triphosphate hydrolases"/>
    <property type="match status" value="1"/>
</dbReference>
<organism evidence="11 12">
    <name type="scientific">Dyadobacter jejuensis</name>
    <dbReference type="NCBI Taxonomy" id="1082580"/>
    <lineage>
        <taxon>Bacteria</taxon>
        <taxon>Pseudomonadati</taxon>
        <taxon>Bacteroidota</taxon>
        <taxon>Cytophagia</taxon>
        <taxon>Cytophagales</taxon>
        <taxon>Spirosomataceae</taxon>
        <taxon>Dyadobacter</taxon>
    </lineage>
</organism>
<evidence type="ECO:0000313" key="11">
    <source>
        <dbReference type="EMBL" id="PWJ59241.1"/>
    </source>
</evidence>
<evidence type="ECO:0000256" key="9">
    <source>
        <dbReference type="ARBA" id="ARBA00022842"/>
    </source>
</evidence>
<dbReference type="AlphaFoldDB" id="A0A316AP19"/>
<dbReference type="OrthoDB" id="9815896at2"/>
<dbReference type="GO" id="GO:0002949">
    <property type="term" value="P:tRNA threonylcarbamoyladenosine modification"/>
    <property type="evidence" value="ECO:0007669"/>
    <property type="project" value="InterPro"/>
</dbReference>
<accession>A0A316AP19</accession>
<keyword evidence="7" id="KW-0547">Nucleotide-binding</keyword>
<sequence length="144" mass="16623">MNESSTIFRFKDLGELDGVAEQLLEWGKRTPIWLFEGPMGVGKTTLIQALCRKLGVSETVTSPTFALVNEYKGLETIYHFDFYRLEDEMEALDIGVEEYFDSGGYCFVEWPSKIESLWPQKYLMLELDLDQDRHRVLSVKVIAV</sequence>
<dbReference type="GO" id="GO:0005737">
    <property type="term" value="C:cytoplasm"/>
    <property type="evidence" value="ECO:0007669"/>
    <property type="project" value="UniProtKB-SubCell"/>
</dbReference>
<keyword evidence="9" id="KW-0460">Magnesium</keyword>
<evidence type="ECO:0000256" key="7">
    <source>
        <dbReference type="ARBA" id="ARBA00022741"/>
    </source>
</evidence>
<evidence type="ECO:0000256" key="1">
    <source>
        <dbReference type="ARBA" id="ARBA00004496"/>
    </source>
</evidence>
<evidence type="ECO:0000256" key="10">
    <source>
        <dbReference type="ARBA" id="ARBA00032441"/>
    </source>
</evidence>
<dbReference type="Pfam" id="PF02367">
    <property type="entry name" value="TsaE"/>
    <property type="match status" value="1"/>
</dbReference>
<dbReference type="Gene3D" id="3.40.50.300">
    <property type="entry name" value="P-loop containing nucleotide triphosphate hydrolases"/>
    <property type="match status" value="1"/>
</dbReference>
<evidence type="ECO:0000256" key="5">
    <source>
        <dbReference type="ARBA" id="ARBA00022694"/>
    </source>
</evidence>
<comment type="similarity">
    <text evidence="2">Belongs to the TsaE family.</text>
</comment>
<evidence type="ECO:0000256" key="3">
    <source>
        <dbReference type="ARBA" id="ARBA00019010"/>
    </source>
</evidence>
<dbReference type="GO" id="GO:0046872">
    <property type="term" value="F:metal ion binding"/>
    <property type="evidence" value="ECO:0007669"/>
    <property type="project" value="UniProtKB-KW"/>
</dbReference>